<comment type="caution">
    <text evidence="2">The sequence shown here is derived from an EMBL/GenBank/DDBJ whole genome shotgun (WGS) entry which is preliminary data.</text>
</comment>
<dbReference type="EMBL" id="AMCI01000947">
    <property type="protein sequence ID" value="EJX07187.1"/>
    <property type="molecule type" value="Genomic_DNA"/>
</dbReference>
<protein>
    <submittedName>
        <fullName evidence="2">Membrane protein</fullName>
    </submittedName>
</protein>
<dbReference type="AlphaFoldDB" id="J9GI15"/>
<name>J9GI15_9ZZZZ</name>
<keyword evidence="1" id="KW-0812">Transmembrane</keyword>
<keyword evidence="1" id="KW-0472">Membrane</keyword>
<evidence type="ECO:0000313" key="2">
    <source>
        <dbReference type="EMBL" id="EJX07187.1"/>
    </source>
</evidence>
<keyword evidence="1" id="KW-1133">Transmembrane helix</keyword>
<organism evidence="2">
    <name type="scientific">gut metagenome</name>
    <dbReference type="NCBI Taxonomy" id="749906"/>
    <lineage>
        <taxon>unclassified sequences</taxon>
        <taxon>metagenomes</taxon>
        <taxon>organismal metagenomes</taxon>
    </lineage>
</organism>
<proteinExistence type="predicted"/>
<feature type="transmembrane region" description="Helical" evidence="1">
    <location>
        <begin position="160"/>
        <end position="178"/>
    </location>
</feature>
<reference evidence="2" key="1">
    <citation type="journal article" date="2012" name="PLoS ONE">
        <title>Gene sets for utilization of primary and secondary nutrition supplies in the distal gut of endangered iberian lynx.</title>
        <authorList>
            <person name="Alcaide M."/>
            <person name="Messina E."/>
            <person name="Richter M."/>
            <person name="Bargiela R."/>
            <person name="Peplies J."/>
            <person name="Huws S.A."/>
            <person name="Newbold C.J."/>
            <person name="Golyshin P.N."/>
            <person name="Simon M.A."/>
            <person name="Lopez G."/>
            <person name="Yakimov M.M."/>
            <person name="Ferrer M."/>
        </authorList>
    </citation>
    <scope>NUCLEOTIDE SEQUENCE</scope>
</reference>
<gene>
    <name evidence="2" type="ORF">EVA_04703</name>
</gene>
<feature type="transmembrane region" description="Helical" evidence="1">
    <location>
        <begin position="71"/>
        <end position="96"/>
    </location>
</feature>
<sequence length="215" mass="24153">MFLLVRIHITHGNRIVEFRIANGQEVIFVAVLIIQNELIRFVTSHYINVMTTKSLVVAQNLIGSQRFHTSIIFISTAVYILRISVQLVHMIVALLVHQIVAQVGCSFQAIPNINRNRTTTIEVIIQSLMNVQIRICSNVLIAETSHTLTVGTITEVEDNITIFIILLYTVFVVCINRINRSNLLREHKGVRIVAQAGTSSLTGIFFTTSIRDIST</sequence>
<accession>J9GI15</accession>
<evidence type="ECO:0000256" key="1">
    <source>
        <dbReference type="SAM" id="Phobius"/>
    </source>
</evidence>